<gene>
    <name evidence="11" type="ORF">SAMN05216258_10511</name>
</gene>
<name>A0A1I3G7N8_9RHOB</name>
<evidence type="ECO:0000256" key="9">
    <source>
        <dbReference type="RuleBase" id="RU369079"/>
    </source>
</evidence>
<comment type="subunit">
    <text evidence="9">The complex comprises the extracytoplasmic solute receptor protein and the two transmembrane proteins.</text>
</comment>
<protein>
    <recommendedName>
        <fullName evidence="9">TRAP transporter small permease protein</fullName>
    </recommendedName>
</protein>
<dbReference type="STRING" id="1114924.SAMN05216258_10511"/>
<keyword evidence="4 9" id="KW-0997">Cell inner membrane</keyword>
<evidence type="ECO:0000256" key="2">
    <source>
        <dbReference type="ARBA" id="ARBA00022448"/>
    </source>
</evidence>
<dbReference type="AlphaFoldDB" id="A0A1I3G7N8"/>
<evidence type="ECO:0000256" key="3">
    <source>
        <dbReference type="ARBA" id="ARBA00022475"/>
    </source>
</evidence>
<dbReference type="GO" id="GO:0005886">
    <property type="term" value="C:plasma membrane"/>
    <property type="evidence" value="ECO:0007669"/>
    <property type="project" value="UniProtKB-SubCell"/>
</dbReference>
<evidence type="ECO:0000313" key="12">
    <source>
        <dbReference type="Proteomes" id="UP000199377"/>
    </source>
</evidence>
<keyword evidence="5 9" id="KW-0812">Transmembrane</keyword>
<dbReference type="EMBL" id="FOQH01000005">
    <property type="protein sequence ID" value="SFI19508.1"/>
    <property type="molecule type" value="Genomic_DNA"/>
</dbReference>
<reference evidence="11 12" key="1">
    <citation type="submission" date="2016-10" db="EMBL/GenBank/DDBJ databases">
        <authorList>
            <person name="de Groot N.N."/>
        </authorList>
    </citation>
    <scope>NUCLEOTIDE SEQUENCE [LARGE SCALE GENOMIC DNA]</scope>
    <source>
        <strain evidence="11 12">CGMCC 1.11030</strain>
    </source>
</reference>
<evidence type="ECO:0000313" key="11">
    <source>
        <dbReference type="EMBL" id="SFI19508.1"/>
    </source>
</evidence>
<dbReference type="OrthoDB" id="4250245at2"/>
<keyword evidence="3" id="KW-1003">Cell membrane</keyword>
<feature type="transmembrane region" description="Helical" evidence="9">
    <location>
        <begin position="159"/>
        <end position="182"/>
    </location>
</feature>
<dbReference type="InterPro" id="IPR007387">
    <property type="entry name" value="TRAP_DctQ"/>
</dbReference>
<organism evidence="11 12">
    <name type="scientific">Albimonas pacifica</name>
    <dbReference type="NCBI Taxonomy" id="1114924"/>
    <lineage>
        <taxon>Bacteria</taxon>
        <taxon>Pseudomonadati</taxon>
        <taxon>Pseudomonadota</taxon>
        <taxon>Alphaproteobacteria</taxon>
        <taxon>Rhodobacterales</taxon>
        <taxon>Paracoccaceae</taxon>
        <taxon>Albimonas</taxon>
    </lineage>
</organism>
<dbReference type="GO" id="GO:0022857">
    <property type="term" value="F:transmembrane transporter activity"/>
    <property type="evidence" value="ECO:0007669"/>
    <property type="project" value="UniProtKB-UniRule"/>
</dbReference>
<dbReference type="GO" id="GO:0015740">
    <property type="term" value="P:C4-dicarboxylate transport"/>
    <property type="evidence" value="ECO:0007669"/>
    <property type="project" value="TreeGrafter"/>
</dbReference>
<evidence type="ECO:0000256" key="1">
    <source>
        <dbReference type="ARBA" id="ARBA00004429"/>
    </source>
</evidence>
<comment type="function">
    <text evidence="9">Part of the tripartite ATP-independent periplasmic (TRAP) transport system.</text>
</comment>
<dbReference type="Proteomes" id="UP000199377">
    <property type="component" value="Unassembled WGS sequence"/>
</dbReference>
<evidence type="ECO:0000256" key="6">
    <source>
        <dbReference type="ARBA" id="ARBA00022989"/>
    </source>
</evidence>
<feature type="transmembrane region" description="Helical" evidence="9">
    <location>
        <begin position="112"/>
        <end position="136"/>
    </location>
</feature>
<accession>A0A1I3G7N8</accession>
<feature type="transmembrane region" description="Helical" evidence="9">
    <location>
        <begin position="30"/>
        <end position="53"/>
    </location>
</feature>
<evidence type="ECO:0000256" key="7">
    <source>
        <dbReference type="ARBA" id="ARBA00023136"/>
    </source>
</evidence>
<feature type="domain" description="Tripartite ATP-independent periplasmic transporters DctQ component" evidence="10">
    <location>
        <begin position="49"/>
        <end position="181"/>
    </location>
</feature>
<dbReference type="PANTHER" id="PTHR35011">
    <property type="entry name" value="2,3-DIKETO-L-GULONATE TRAP TRANSPORTER SMALL PERMEASE PROTEIN YIAM"/>
    <property type="match status" value="1"/>
</dbReference>
<keyword evidence="12" id="KW-1185">Reference proteome</keyword>
<proteinExistence type="inferred from homology"/>
<sequence>MSQAAGQAAAVEESAGPDALPPRPWAAARWLGRVSSALAVAGTLGTVAIMTIINLDVGGRYFFGKPFPATAEIVSAGIVSIVFLQLAHAVGEGRSIRSDMLIGRLRRRSPRWADALDAVHHLAGAAMLAVLVRYVWPKIVDSIADDETVGLYGILQLPAWPFAVCVLAGAVLAALQFLLLAAAHARAARLGRAP</sequence>
<comment type="subcellular location">
    <subcellularLocation>
        <location evidence="1 9">Cell inner membrane</location>
        <topology evidence="1 9">Multi-pass membrane protein</topology>
    </subcellularLocation>
</comment>
<keyword evidence="2 9" id="KW-0813">Transport</keyword>
<keyword evidence="7 9" id="KW-0472">Membrane</keyword>
<keyword evidence="6 9" id="KW-1133">Transmembrane helix</keyword>
<comment type="similarity">
    <text evidence="8 9">Belongs to the TRAP transporter small permease family.</text>
</comment>
<dbReference type="InterPro" id="IPR055348">
    <property type="entry name" value="DctQ"/>
</dbReference>
<evidence type="ECO:0000256" key="5">
    <source>
        <dbReference type="ARBA" id="ARBA00022692"/>
    </source>
</evidence>
<evidence type="ECO:0000256" key="4">
    <source>
        <dbReference type="ARBA" id="ARBA00022519"/>
    </source>
</evidence>
<dbReference type="PANTHER" id="PTHR35011:SF10">
    <property type="entry name" value="TRAP TRANSPORTER SMALL PERMEASE PROTEIN"/>
    <property type="match status" value="1"/>
</dbReference>
<dbReference type="Pfam" id="PF04290">
    <property type="entry name" value="DctQ"/>
    <property type="match status" value="1"/>
</dbReference>
<feature type="transmembrane region" description="Helical" evidence="9">
    <location>
        <begin position="73"/>
        <end position="91"/>
    </location>
</feature>
<evidence type="ECO:0000259" key="10">
    <source>
        <dbReference type="Pfam" id="PF04290"/>
    </source>
</evidence>
<dbReference type="RefSeq" id="WP_092859869.1">
    <property type="nucleotide sequence ID" value="NZ_FOQH01000005.1"/>
</dbReference>
<evidence type="ECO:0000256" key="8">
    <source>
        <dbReference type="ARBA" id="ARBA00038436"/>
    </source>
</evidence>